<dbReference type="AlphaFoldDB" id="A0AAV8Y1R8"/>
<evidence type="ECO:0000256" key="1">
    <source>
        <dbReference type="ARBA" id="ARBA00004141"/>
    </source>
</evidence>
<dbReference type="PANTHER" id="PTHR13002">
    <property type="entry name" value="C3ORF1 PROTEIN-RELATED"/>
    <property type="match status" value="1"/>
</dbReference>
<evidence type="ECO:0000256" key="2">
    <source>
        <dbReference type="ARBA" id="ARBA00008444"/>
    </source>
</evidence>
<feature type="transmembrane region" description="Helical" evidence="8">
    <location>
        <begin position="133"/>
        <end position="153"/>
    </location>
</feature>
<feature type="transmembrane region" description="Helical" evidence="8">
    <location>
        <begin position="68"/>
        <end position="86"/>
    </location>
</feature>
<evidence type="ECO:0000313" key="9">
    <source>
        <dbReference type="EMBL" id="KAJ8945038.1"/>
    </source>
</evidence>
<dbReference type="InterPro" id="IPR055299">
    <property type="entry name" value="TIMMDC1"/>
</dbReference>
<protein>
    <recommendedName>
        <fullName evidence="6">Complex I assembly factor TIMMDC1, mitochondrial</fullName>
    </recommendedName>
    <alternativeName>
        <fullName evidence="7">Translocase of inner mitochondrial membrane domain-containing protein 1</fullName>
    </alternativeName>
</protein>
<keyword evidence="3 8" id="KW-0812">Transmembrane</keyword>
<dbReference type="GO" id="GO:0005739">
    <property type="term" value="C:mitochondrion"/>
    <property type="evidence" value="ECO:0007669"/>
    <property type="project" value="TreeGrafter"/>
</dbReference>
<evidence type="ECO:0000256" key="3">
    <source>
        <dbReference type="ARBA" id="ARBA00022692"/>
    </source>
</evidence>
<comment type="similarity">
    <text evidence="2">Belongs to the Tim17/Tim22/Tim23 family.</text>
</comment>
<comment type="subcellular location">
    <subcellularLocation>
        <location evidence="1">Membrane</location>
        <topology evidence="1">Multi-pass membrane protein</topology>
    </subcellularLocation>
</comment>
<dbReference type="EMBL" id="JAPWTK010000229">
    <property type="protein sequence ID" value="KAJ8945038.1"/>
    <property type="molecule type" value="Genomic_DNA"/>
</dbReference>
<reference evidence="9" key="1">
    <citation type="journal article" date="2023" name="Insect Mol. Biol.">
        <title>Genome sequencing provides insights into the evolution of gene families encoding plant cell wall-degrading enzymes in longhorned beetles.</title>
        <authorList>
            <person name="Shin N.R."/>
            <person name="Okamura Y."/>
            <person name="Kirsch R."/>
            <person name="Pauchet Y."/>
        </authorList>
    </citation>
    <scope>NUCLEOTIDE SEQUENCE</scope>
    <source>
        <strain evidence="9">AMC_N1</strain>
    </source>
</reference>
<evidence type="ECO:0000256" key="8">
    <source>
        <dbReference type="SAM" id="Phobius"/>
    </source>
</evidence>
<dbReference type="GO" id="GO:0032981">
    <property type="term" value="P:mitochondrial respiratory chain complex I assembly"/>
    <property type="evidence" value="ECO:0007669"/>
    <property type="project" value="InterPro"/>
</dbReference>
<evidence type="ECO:0000256" key="6">
    <source>
        <dbReference type="ARBA" id="ARBA00040778"/>
    </source>
</evidence>
<comment type="caution">
    <text evidence="9">The sequence shown here is derived from an EMBL/GenBank/DDBJ whole genome shotgun (WGS) entry which is preliminary data.</text>
</comment>
<accession>A0AAV8Y1R8</accession>
<evidence type="ECO:0000256" key="5">
    <source>
        <dbReference type="ARBA" id="ARBA00023136"/>
    </source>
</evidence>
<keyword evidence="5 8" id="KW-0472">Membrane</keyword>
<organism evidence="9 10">
    <name type="scientific">Aromia moschata</name>
    <dbReference type="NCBI Taxonomy" id="1265417"/>
    <lineage>
        <taxon>Eukaryota</taxon>
        <taxon>Metazoa</taxon>
        <taxon>Ecdysozoa</taxon>
        <taxon>Arthropoda</taxon>
        <taxon>Hexapoda</taxon>
        <taxon>Insecta</taxon>
        <taxon>Pterygota</taxon>
        <taxon>Neoptera</taxon>
        <taxon>Endopterygota</taxon>
        <taxon>Coleoptera</taxon>
        <taxon>Polyphaga</taxon>
        <taxon>Cucujiformia</taxon>
        <taxon>Chrysomeloidea</taxon>
        <taxon>Cerambycidae</taxon>
        <taxon>Cerambycinae</taxon>
        <taxon>Callichromatini</taxon>
        <taxon>Aromia</taxon>
    </lineage>
</organism>
<dbReference type="GO" id="GO:0016020">
    <property type="term" value="C:membrane"/>
    <property type="evidence" value="ECO:0007669"/>
    <property type="project" value="UniProtKB-SubCell"/>
</dbReference>
<dbReference type="PANTHER" id="PTHR13002:SF1">
    <property type="entry name" value="COMPLEX I ASSEMBLY FACTOR TIMMDC1, MITOCHONDRIAL"/>
    <property type="match status" value="1"/>
</dbReference>
<name>A0AAV8Y1R8_9CUCU</name>
<sequence length="215" mass="24866">MKRFIDNSVKYSFLTIPSLFRNDRLDHATPTEQNTDTSVIKQETGWDRVKRIFLVDEFDNLSVEAQSILQVGALSMFIGGIYGGVIQSRVAYMEFMQNNQATSFKDHLEAKKQLQDKVTLGFGKGAFKWGSRLGLFTTSFYVEVLLWVFLAYLEFHGRNKIWQYNLQHSHNEYFRKGVADYIEKEEYAVIKLHNDEVGEAGKDISNLDKNVNKND</sequence>
<feature type="non-terminal residue" evidence="9">
    <location>
        <position position="215"/>
    </location>
</feature>
<evidence type="ECO:0000256" key="7">
    <source>
        <dbReference type="ARBA" id="ARBA00041344"/>
    </source>
</evidence>
<keyword evidence="10" id="KW-1185">Reference proteome</keyword>
<keyword evidence="4 8" id="KW-1133">Transmembrane helix</keyword>
<evidence type="ECO:0000313" key="10">
    <source>
        <dbReference type="Proteomes" id="UP001162162"/>
    </source>
</evidence>
<dbReference type="Proteomes" id="UP001162162">
    <property type="component" value="Unassembled WGS sequence"/>
</dbReference>
<evidence type="ECO:0000256" key="4">
    <source>
        <dbReference type="ARBA" id="ARBA00022989"/>
    </source>
</evidence>
<gene>
    <name evidence="9" type="ORF">NQ318_019033</name>
</gene>
<proteinExistence type="inferred from homology"/>